<comment type="caution">
    <text evidence="2">The sequence shown here is derived from an EMBL/GenBank/DDBJ whole genome shotgun (WGS) entry which is preliminary data.</text>
</comment>
<name>A0AAD7K3T8_9AGAR</name>
<sequence length="311" mass="34696">MGKQGKSKGVQDVQDDIQDMVQSLDPGALVQIQTAKQMFSPFPSPQKKATRSPAKRKKVDENADDAAYKNDLDSDTSVEIVDPPKKKMNLAVSPDPDDDDDSAEMSFYLYVETPSPPVLHVCKGPSKPIPPKSTELGPFIFNSSIDYDDFLQIISQGCHVKSANLVLSSLRWKFDRPANSKPKGVGNKDGFKVMIKSLKDRHKDYVFSVLMAPPSAVKQELPWLKDEDSDRGEPLNFDYSLEELTAPQGSVLSIREQLAGIDQASQKEMNELLEAYPLNNNPLFPDKCIFHNETGFFDLTDLRLCERNGNN</sequence>
<evidence type="ECO:0000313" key="3">
    <source>
        <dbReference type="Proteomes" id="UP001215280"/>
    </source>
</evidence>
<reference evidence="2" key="1">
    <citation type="submission" date="2023-03" db="EMBL/GenBank/DDBJ databases">
        <title>Massive genome expansion in bonnet fungi (Mycena s.s.) driven by repeated elements and novel gene families across ecological guilds.</title>
        <authorList>
            <consortium name="Lawrence Berkeley National Laboratory"/>
            <person name="Harder C.B."/>
            <person name="Miyauchi S."/>
            <person name="Viragh M."/>
            <person name="Kuo A."/>
            <person name="Thoen E."/>
            <person name="Andreopoulos B."/>
            <person name="Lu D."/>
            <person name="Skrede I."/>
            <person name="Drula E."/>
            <person name="Henrissat B."/>
            <person name="Morin E."/>
            <person name="Kohler A."/>
            <person name="Barry K."/>
            <person name="LaButti K."/>
            <person name="Morin E."/>
            <person name="Salamov A."/>
            <person name="Lipzen A."/>
            <person name="Mereny Z."/>
            <person name="Hegedus B."/>
            <person name="Baldrian P."/>
            <person name="Stursova M."/>
            <person name="Weitz H."/>
            <person name="Taylor A."/>
            <person name="Grigoriev I.V."/>
            <person name="Nagy L.G."/>
            <person name="Martin F."/>
            <person name="Kauserud H."/>
        </authorList>
    </citation>
    <scope>NUCLEOTIDE SEQUENCE</scope>
    <source>
        <strain evidence="2">CBHHK188m</strain>
    </source>
</reference>
<evidence type="ECO:0000313" key="2">
    <source>
        <dbReference type="EMBL" id="KAJ7777607.1"/>
    </source>
</evidence>
<dbReference type="Proteomes" id="UP001215280">
    <property type="component" value="Unassembled WGS sequence"/>
</dbReference>
<feature type="region of interest" description="Disordered" evidence="1">
    <location>
        <begin position="35"/>
        <end position="100"/>
    </location>
</feature>
<keyword evidence="3" id="KW-1185">Reference proteome</keyword>
<feature type="compositionally biased region" description="Basic and acidic residues" evidence="1">
    <location>
        <begin position="58"/>
        <end position="72"/>
    </location>
</feature>
<gene>
    <name evidence="2" type="ORF">DFH07DRAFT_766359</name>
</gene>
<evidence type="ECO:0000256" key="1">
    <source>
        <dbReference type="SAM" id="MobiDB-lite"/>
    </source>
</evidence>
<dbReference type="AlphaFoldDB" id="A0AAD7K3T8"/>
<protein>
    <submittedName>
        <fullName evidence="2">Uncharacterized protein</fullName>
    </submittedName>
</protein>
<feature type="compositionally biased region" description="Basic residues" evidence="1">
    <location>
        <begin position="48"/>
        <end position="57"/>
    </location>
</feature>
<dbReference type="EMBL" id="JARJLG010000010">
    <property type="protein sequence ID" value="KAJ7777607.1"/>
    <property type="molecule type" value="Genomic_DNA"/>
</dbReference>
<proteinExistence type="predicted"/>
<organism evidence="2 3">
    <name type="scientific">Mycena maculata</name>
    <dbReference type="NCBI Taxonomy" id="230809"/>
    <lineage>
        <taxon>Eukaryota</taxon>
        <taxon>Fungi</taxon>
        <taxon>Dikarya</taxon>
        <taxon>Basidiomycota</taxon>
        <taxon>Agaricomycotina</taxon>
        <taxon>Agaricomycetes</taxon>
        <taxon>Agaricomycetidae</taxon>
        <taxon>Agaricales</taxon>
        <taxon>Marasmiineae</taxon>
        <taxon>Mycenaceae</taxon>
        <taxon>Mycena</taxon>
    </lineage>
</organism>
<accession>A0AAD7K3T8</accession>